<evidence type="ECO:0000256" key="6">
    <source>
        <dbReference type="ARBA" id="ARBA00023004"/>
    </source>
</evidence>
<dbReference type="Gene3D" id="2.40.170.20">
    <property type="entry name" value="TonB-dependent receptor, beta-barrel domain"/>
    <property type="match status" value="1"/>
</dbReference>
<comment type="caution">
    <text evidence="13">The sequence shown here is derived from an EMBL/GenBank/DDBJ whole genome shotgun (WGS) entry which is preliminary data.</text>
</comment>
<evidence type="ECO:0000256" key="4">
    <source>
        <dbReference type="ARBA" id="ARBA00022496"/>
    </source>
</evidence>
<dbReference type="EMBL" id="JBHULN010000012">
    <property type="protein sequence ID" value="MFD2572683.1"/>
    <property type="molecule type" value="Genomic_DNA"/>
</dbReference>
<dbReference type="InterPro" id="IPR012910">
    <property type="entry name" value="Plug_dom"/>
</dbReference>
<evidence type="ECO:0000313" key="13">
    <source>
        <dbReference type="EMBL" id="MFD2572683.1"/>
    </source>
</evidence>
<evidence type="ECO:0000256" key="1">
    <source>
        <dbReference type="ARBA" id="ARBA00004571"/>
    </source>
</evidence>
<sequence>MKKPLLYDSLVVKAMRISICHLLLIILGSSFALAHDSKAQELLQRKVSLQLRDQSLKKVLQAIEKQANVKFLYRADLIQQSQPVTVLVNEKTVEEVLSMALRPSQLTYNVSGRQIVLTRLKPIPAPTAPTSTVDNAQAAVDQSVKGRITSSDNGEGLPGVSILIKGTTKGTTTNADGDYQLVVPNADAVLVFSFVGYESQEIPVGNRTEINVSLKADVKGLNEVVVVGYGTVAKRDLTGAVNSVDNDKLRETTRTNPYQALQGQAAGVDIRNTSNKPGGGFQVQIRGFNSIGRGSSPLFVVDGIFVNDITNINPADIQKIDILKDASATAIYGSRGANGVVIVSTVRGKAGKAQVQYDAYVGSRSPTNLPRMFTGDEFVQFAKDAAVGVGKPDLPLDQMFSPNELTNIQNKQYADWPRLLLSSGLLTNHTLGVSGGGDGGLLYSFGGGFTSDQGTISNENYKRYNLRASISKSLTSWLEIGHSGYASYEIRNDGSNEALRSAYRLRPTGSVYDANGQLQFFPSARETQITNPLFEPENENRETRYLKYFGSLYLKINPVQGVEFRTSIAPDIEFNRFGQYDGVYTKNSIGQTARTLAQYNSNNRLAYTWDNIVNLEKTIGGIHNIKASLISSLWSSRSDGSALQVRDFATDAYSFYNVGAGKNVQVPSTYFVQEQLAAFVGRVNYAFKDKYLFTVTGRYDGSSKLAAGKQWKFFPSAAFAWRLNDEAFLKNTAVNDLKLRLSYGQAGNNNINAYSSQAGVGAGFYAFGNDVAPASTVNNLANQNLTWETTKELNLGVDYGFFNSRISGSVDVYRRVSDGLILTRQLPAITGYTSVVQNIGSVQNTGIEVSLNTVNVKTPSFQWRTTLNLAHNKNAIQQLYGDSKDDIGNGWFIGQPVNVNYDYVWDGIWQTSEADQAKTFGQKPGQIKVKDLNGDGKITSADRQIIGSPLPTLTGGITNNFTYRNFDFAVFAYTRQNLQMFSVFHNEFAFGQDELPARFNGLKIDYWTPTNPINTWFQPGNAGPYKNVVRFQNTSFVKIGYITLGYTLPKDLLSRLKMQTARVYFTAQNPFVFTKYAGWDPEIADQSSFAAAVMNRTLLGGISIKF</sequence>
<evidence type="ECO:0000256" key="9">
    <source>
        <dbReference type="ARBA" id="ARBA00023237"/>
    </source>
</evidence>
<dbReference type="Proteomes" id="UP001597469">
    <property type="component" value="Unassembled WGS sequence"/>
</dbReference>
<keyword evidence="4" id="KW-0406">Ion transport</keyword>
<dbReference type="Pfam" id="PF00593">
    <property type="entry name" value="TonB_dep_Rec_b-barrel"/>
    <property type="match status" value="1"/>
</dbReference>
<keyword evidence="9 10" id="KW-0998">Cell outer membrane</keyword>
<dbReference type="SUPFAM" id="SSF56935">
    <property type="entry name" value="Porins"/>
    <property type="match status" value="1"/>
</dbReference>
<feature type="domain" description="Secretin/TonB short N-terminal" evidence="12">
    <location>
        <begin position="69"/>
        <end position="120"/>
    </location>
</feature>
<keyword evidence="4" id="KW-0410">Iron transport</keyword>
<comment type="similarity">
    <text evidence="10 11">Belongs to the TonB-dependent receptor family.</text>
</comment>
<keyword evidence="6" id="KW-0408">Iron</keyword>
<evidence type="ECO:0000256" key="11">
    <source>
        <dbReference type="RuleBase" id="RU003357"/>
    </source>
</evidence>
<evidence type="ECO:0000256" key="7">
    <source>
        <dbReference type="ARBA" id="ARBA00023077"/>
    </source>
</evidence>
<dbReference type="InterPro" id="IPR037066">
    <property type="entry name" value="Plug_dom_sf"/>
</dbReference>
<dbReference type="InterPro" id="IPR011662">
    <property type="entry name" value="Secretin/TonB_short_N"/>
</dbReference>
<reference evidence="14" key="1">
    <citation type="journal article" date="2019" name="Int. J. Syst. Evol. Microbiol.">
        <title>The Global Catalogue of Microorganisms (GCM) 10K type strain sequencing project: providing services to taxonomists for standard genome sequencing and annotation.</title>
        <authorList>
            <consortium name="The Broad Institute Genomics Platform"/>
            <consortium name="The Broad Institute Genome Sequencing Center for Infectious Disease"/>
            <person name="Wu L."/>
            <person name="Ma J."/>
        </authorList>
    </citation>
    <scope>NUCLEOTIDE SEQUENCE [LARGE SCALE GENOMIC DNA]</scope>
    <source>
        <strain evidence="14">KCTC 42805</strain>
    </source>
</reference>
<dbReference type="Gene3D" id="3.55.50.30">
    <property type="match status" value="1"/>
</dbReference>
<dbReference type="RefSeq" id="WP_381525276.1">
    <property type="nucleotide sequence ID" value="NZ_JBHULN010000012.1"/>
</dbReference>
<name>A0ABW5M8Y2_9BACT</name>
<dbReference type="InterPro" id="IPR023997">
    <property type="entry name" value="TonB-dep_OMP_SusC/RagA_CS"/>
</dbReference>
<dbReference type="NCBIfam" id="TIGR04057">
    <property type="entry name" value="SusC_RagA_signa"/>
    <property type="match status" value="1"/>
</dbReference>
<proteinExistence type="inferred from homology"/>
<protein>
    <submittedName>
        <fullName evidence="13">TonB-dependent receptor</fullName>
    </submittedName>
</protein>
<keyword evidence="2 10" id="KW-0813">Transport</keyword>
<dbReference type="InterPro" id="IPR036942">
    <property type="entry name" value="Beta-barrel_TonB_sf"/>
</dbReference>
<dbReference type="PROSITE" id="PS52016">
    <property type="entry name" value="TONB_DEPENDENT_REC_3"/>
    <property type="match status" value="1"/>
</dbReference>
<evidence type="ECO:0000256" key="8">
    <source>
        <dbReference type="ARBA" id="ARBA00023136"/>
    </source>
</evidence>
<dbReference type="InterPro" id="IPR023996">
    <property type="entry name" value="TonB-dep_OMP_SusC/RagA"/>
</dbReference>
<keyword evidence="13" id="KW-0675">Receptor</keyword>
<evidence type="ECO:0000256" key="5">
    <source>
        <dbReference type="ARBA" id="ARBA00022692"/>
    </source>
</evidence>
<evidence type="ECO:0000313" key="14">
    <source>
        <dbReference type="Proteomes" id="UP001597469"/>
    </source>
</evidence>
<dbReference type="Pfam" id="PF07715">
    <property type="entry name" value="Plug"/>
    <property type="match status" value="1"/>
</dbReference>
<accession>A0ABW5M8Y2</accession>
<dbReference type="SUPFAM" id="SSF49464">
    <property type="entry name" value="Carboxypeptidase regulatory domain-like"/>
    <property type="match status" value="1"/>
</dbReference>
<keyword evidence="3 10" id="KW-1134">Transmembrane beta strand</keyword>
<evidence type="ECO:0000256" key="2">
    <source>
        <dbReference type="ARBA" id="ARBA00022448"/>
    </source>
</evidence>
<evidence type="ECO:0000259" key="12">
    <source>
        <dbReference type="SMART" id="SM00965"/>
    </source>
</evidence>
<keyword evidence="8 10" id="KW-0472">Membrane</keyword>
<dbReference type="Pfam" id="PF13715">
    <property type="entry name" value="CarbopepD_reg_2"/>
    <property type="match status" value="1"/>
</dbReference>
<dbReference type="Pfam" id="PF07660">
    <property type="entry name" value="STN"/>
    <property type="match status" value="1"/>
</dbReference>
<keyword evidence="7 11" id="KW-0798">TonB box</keyword>
<comment type="subcellular location">
    <subcellularLocation>
        <location evidence="1 10">Cell outer membrane</location>
        <topology evidence="1 10">Multi-pass membrane protein</topology>
    </subcellularLocation>
</comment>
<organism evidence="13 14">
    <name type="scientific">Spirosoma soli</name>
    <dbReference type="NCBI Taxonomy" id="1770529"/>
    <lineage>
        <taxon>Bacteria</taxon>
        <taxon>Pseudomonadati</taxon>
        <taxon>Bacteroidota</taxon>
        <taxon>Cytophagia</taxon>
        <taxon>Cytophagales</taxon>
        <taxon>Cytophagaceae</taxon>
        <taxon>Spirosoma</taxon>
    </lineage>
</organism>
<dbReference type="NCBIfam" id="TIGR04056">
    <property type="entry name" value="OMP_RagA_SusC"/>
    <property type="match status" value="1"/>
</dbReference>
<gene>
    <name evidence="13" type="ORF">ACFSUS_18735</name>
</gene>
<dbReference type="InterPro" id="IPR000531">
    <property type="entry name" value="Beta-barrel_TonB"/>
</dbReference>
<evidence type="ECO:0000256" key="10">
    <source>
        <dbReference type="PROSITE-ProRule" id="PRU01360"/>
    </source>
</evidence>
<dbReference type="SMART" id="SM00965">
    <property type="entry name" value="STN"/>
    <property type="match status" value="1"/>
</dbReference>
<dbReference type="Gene3D" id="2.60.40.1120">
    <property type="entry name" value="Carboxypeptidase-like, regulatory domain"/>
    <property type="match status" value="1"/>
</dbReference>
<dbReference type="Gene3D" id="2.170.130.10">
    <property type="entry name" value="TonB-dependent receptor, plug domain"/>
    <property type="match status" value="1"/>
</dbReference>
<dbReference type="InterPro" id="IPR039426">
    <property type="entry name" value="TonB-dep_rcpt-like"/>
</dbReference>
<keyword evidence="14" id="KW-1185">Reference proteome</keyword>
<dbReference type="InterPro" id="IPR008969">
    <property type="entry name" value="CarboxyPept-like_regulatory"/>
</dbReference>
<keyword evidence="5 10" id="KW-0812">Transmembrane</keyword>
<evidence type="ECO:0000256" key="3">
    <source>
        <dbReference type="ARBA" id="ARBA00022452"/>
    </source>
</evidence>